<dbReference type="GO" id="GO:0003949">
    <property type="term" value="F:1-(5-phosphoribosyl)-5-[(5-phosphoribosylamino)methylideneamino]imidazole-4-carboxamide isomerase activity"/>
    <property type="evidence" value="ECO:0007669"/>
    <property type="project" value="UniProtKB-UniRule"/>
</dbReference>
<dbReference type="InterPro" id="IPR023016">
    <property type="entry name" value="HisA/PriA"/>
</dbReference>
<evidence type="ECO:0000256" key="8">
    <source>
        <dbReference type="ARBA" id="ARBA00022605"/>
    </source>
</evidence>
<dbReference type="GO" id="GO:0000105">
    <property type="term" value="P:L-histidine biosynthetic process"/>
    <property type="evidence" value="ECO:0007669"/>
    <property type="project" value="UniProtKB-UniRule"/>
</dbReference>
<dbReference type="Proteomes" id="UP000295681">
    <property type="component" value="Unassembled WGS sequence"/>
</dbReference>
<dbReference type="NCBIfam" id="TIGR00007">
    <property type="entry name" value="1-(5-phosphoribosyl)-5-[(5-phosphoribosylamino)methylideneamino]imidazole-4-carboxamide isomerase"/>
    <property type="match status" value="1"/>
</dbReference>
<protein>
    <recommendedName>
        <fullName evidence="6 12">1-(5-phosphoribosyl)-5-[(5-phosphoribosylamino)methylideneamino] imidazole-4-carboxamide isomerase</fullName>
        <ecNumber evidence="5 12">5.3.1.16</ecNumber>
    </recommendedName>
    <alternativeName>
        <fullName evidence="11 12">Phosphoribosylformimino-5-aminoimidazole carboxamide ribotide isomerase</fullName>
    </alternativeName>
</protein>
<dbReference type="Pfam" id="PF00977">
    <property type="entry name" value="His_biosynth"/>
    <property type="match status" value="1"/>
</dbReference>
<evidence type="ECO:0000313" key="15">
    <source>
        <dbReference type="EMBL" id="TDG67240.1"/>
    </source>
</evidence>
<evidence type="ECO:0000256" key="12">
    <source>
        <dbReference type="HAMAP-Rule" id="MF_01014"/>
    </source>
</evidence>
<dbReference type="AlphaFoldDB" id="A0A4R5N6S5"/>
<evidence type="ECO:0000256" key="5">
    <source>
        <dbReference type="ARBA" id="ARBA00012550"/>
    </source>
</evidence>
<evidence type="ECO:0000256" key="14">
    <source>
        <dbReference type="RuleBase" id="RU003658"/>
    </source>
</evidence>
<keyword evidence="10 12" id="KW-0413">Isomerase</keyword>
<comment type="caution">
    <text evidence="15">The sequence shown here is derived from an EMBL/GenBank/DDBJ whole genome shotgun (WGS) entry which is preliminary data.</text>
</comment>
<dbReference type="InterPro" id="IPR006062">
    <property type="entry name" value="His_biosynth"/>
</dbReference>
<evidence type="ECO:0000256" key="3">
    <source>
        <dbReference type="ARBA" id="ARBA00005133"/>
    </source>
</evidence>
<evidence type="ECO:0000313" key="16">
    <source>
        <dbReference type="Proteomes" id="UP000295681"/>
    </source>
</evidence>
<evidence type="ECO:0000256" key="2">
    <source>
        <dbReference type="ARBA" id="ARBA00004496"/>
    </source>
</evidence>
<dbReference type="PANTHER" id="PTHR43090:SF2">
    <property type="entry name" value="1-(5-PHOSPHORIBOSYL)-5-[(5-PHOSPHORIBOSYLAMINO)METHYLIDENEAMINO] IMIDAZOLE-4-CARBOXAMIDE ISOMERASE"/>
    <property type="match status" value="1"/>
</dbReference>
<comment type="catalytic activity">
    <reaction evidence="1 12 14">
        <text>1-(5-phospho-beta-D-ribosyl)-5-[(5-phospho-beta-D-ribosylamino)methylideneamino]imidazole-4-carboxamide = 5-[(5-phospho-1-deoxy-D-ribulos-1-ylimino)methylamino]-1-(5-phospho-beta-D-ribosyl)imidazole-4-carboxamide</text>
        <dbReference type="Rhea" id="RHEA:15469"/>
        <dbReference type="ChEBI" id="CHEBI:58435"/>
        <dbReference type="ChEBI" id="CHEBI:58525"/>
        <dbReference type="EC" id="5.3.1.16"/>
    </reaction>
</comment>
<dbReference type="RefSeq" id="WP_010008306.1">
    <property type="nucleotide sequence ID" value="NZ_JAGYGP010000005.1"/>
</dbReference>
<evidence type="ECO:0000256" key="1">
    <source>
        <dbReference type="ARBA" id="ARBA00000901"/>
    </source>
</evidence>
<keyword evidence="16" id="KW-1185">Reference proteome</keyword>
<dbReference type="EC" id="5.3.1.16" evidence="5 12"/>
<dbReference type="CDD" id="cd04732">
    <property type="entry name" value="HisA"/>
    <property type="match status" value="1"/>
</dbReference>
<evidence type="ECO:0000256" key="7">
    <source>
        <dbReference type="ARBA" id="ARBA00022490"/>
    </source>
</evidence>
<comment type="pathway">
    <text evidence="3 12 14">Amino-acid biosynthesis; L-histidine biosynthesis; L-histidine from 5-phospho-alpha-D-ribose 1-diphosphate: step 4/9.</text>
</comment>
<gene>
    <name evidence="12" type="primary">hisA</name>
    <name evidence="15" type="ORF">C5L23_000194</name>
</gene>
<dbReference type="SUPFAM" id="SSF51366">
    <property type="entry name" value="Ribulose-phoshate binding barrel"/>
    <property type="match status" value="1"/>
</dbReference>
<name>A0A4R5N6S5_9LACO</name>
<evidence type="ECO:0000256" key="6">
    <source>
        <dbReference type="ARBA" id="ARBA00018464"/>
    </source>
</evidence>
<dbReference type="UniPathway" id="UPA00031">
    <property type="reaction ID" value="UER00009"/>
</dbReference>
<evidence type="ECO:0000256" key="13">
    <source>
        <dbReference type="RuleBase" id="RU003657"/>
    </source>
</evidence>
<dbReference type="GO" id="GO:0005737">
    <property type="term" value="C:cytoplasm"/>
    <property type="evidence" value="ECO:0007669"/>
    <property type="project" value="UniProtKB-SubCell"/>
</dbReference>
<evidence type="ECO:0000256" key="9">
    <source>
        <dbReference type="ARBA" id="ARBA00023102"/>
    </source>
</evidence>
<dbReference type="InterPro" id="IPR011060">
    <property type="entry name" value="RibuloseP-bd_barrel"/>
</dbReference>
<dbReference type="EMBL" id="PUFI01000016">
    <property type="protein sequence ID" value="TDG67240.1"/>
    <property type="molecule type" value="Genomic_DNA"/>
</dbReference>
<reference evidence="15 16" key="1">
    <citation type="journal article" date="2019" name="Appl. Microbiol. Biotechnol.">
        <title>Uncovering carbohydrate metabolism through a genotype-phenotype association study of 56 lactic acid bacteria genomes.</title>
        <authorList>
            <person name="Buron-Moles G."/>
            <person name="Chailyan A."/>
            <person name="Dolejs I."/>
            <person name="Forster J."/>
            <person name="Miks M.H."/>
        </authorList>
    </citation>
    <scope>NUCLEOTIDE SEQUENCE [LARGE SCALE GENOMIC DNA]</scope>
    <source>
        <strain evidence="15 16">ATCC 700006</strain>
    </source>
</reference>
<keyword evidence="7 12" id="KW-0963">Cytoplasm</keyword>
<evidence type="ECO:0000256" key="10">
    <source>
        <dbReference type="ARBA" id="ARBA00023235"/>
    </source>
</evidence>
<dbReference type="FunFam" id="3.20.20.70:FF:000009">
    <property type="entry name" value="1-(5-phosphoribosyl)-5-[(5-phosphoribosylamino)methylideneamino] imidazole-4-carboxamide isomerase"/>
    <property type="match status" value="1"/>
</dbReference>
<evidence type="ECO:0000256" key="4">
    <source>
        <dbReference type="ARBA" id="ARBA00009667"/>
    </source>
</evidence>
<comment type="similarity">
    <text evidence="4 12 13">Belongs to the HisA/HisF family.</text>
</comment>
<proteinExistence type="inferred from homology"/>
<dbReference type="STRING" id="907931.GCA_000165675_00519"/>
<feature type="active site" description="Proton acceptor" evidence="12">
    <location>
        <position position="7"/>
    </location>
</feature>
<dbReference type="InterPro" id="IPR013785">
    <property type="entry name" value="Aldolase_TIM"/>
</dbReference>
<evidence type="ECO:0000256" key="11">
    <source>
        <dbReference type="ARBA" id="ARBA00030547"/>
    </source>
</evidence>
<keyword evidence="8 12" id="KW-0028">Amino-acid biosynthesis</keyword>
<dbReference type="Gene3D" id="3.20.20.70">
    <property type="entry name" value="Aldolase class I"/>
    <property type="match status" value="1"/>
</dbReference>
<dbReference type="InterPro" id="IPR006063">
    <property type="entry name" value="HisA_bact_arch"/>
</dbReference>
<accession>A0A4R5N6S5</accession>
<dbReference type="InterPro" id="IPR044524">
    <property type="entry name" value="Isoase_HisA-like"/>
</dbReference>
<organism evidence="15 16">
    <name type="scientific">Leuconostoc fallax</name>
    <dbReference type="NCBI Taxonomy" id="1251"/>
    <lineage>
        <taxon>Bacteria</taxon>
        <taxon>Bacillati</taxon>
        <taxon>Bacillota</taxon>
        <taxon>Bacilli</taxon>
        <taxon>Lactobacillales</taxon>
        <taxon>Lactobacillaceae</taxon>
        <taxon>Leuconostoc</taxon>
    </lineage>
</organism>
<sequence length="244" mass="25910">MIIPAIDLYQSKSVRLYQGDFDQLSIINDNPVQQAMDFANAGIQKLHLVDLDGAKAGRPINQKIIEAIVQTTSLKVEIGGGIRDEATADQWLSTGVDRIVLGSAAIQDPDLLSTLIQKYGPDRVVVGVDGKNNLVATDGWLKQSQLSFGDLIAAMFARGVREFIVTDTTKDGTLSGPNVALLQSLNMQFPNANIIASGGISNIDDIITLQKAGINDIIVGKALATNNITLAEITALSNPISGGK</sequence>
<dbReference type="GO" id="GO:0000162">
    <property type="term" value="P:L-tryptophan biosynthetic process"/>
    <property type="evidence" value="ECO:0007669"/>
    <property type="project" value="TreeGrafter"/>
</dbReference>
<keyword evidence="9 12" id="KW-0368">Histidine biosynthesis</keyword>
<dbReference type="PANTHER" id="PTHR43090">
    <property type="entry name" value="1-(5-PHOSPHORIBOSYL)-5-[(5-PHOSPHORIBOSYLAMINO)METHYLIDENEAMINO] IMIDAZOLE-4-CARBOXAMIDE ISOMERASE"/>
    <property type="match status" value="1"/>
</dbReference>
<dbReference type="HAMAP" id="MF_01014">
    <property type="entry name" value="HisA"/>
    <property type="match status" value="1"/>
</dbReference>
<feature type="active site" description="Proton donor" evidence="12">
    <location>
        <position position="129"/>
    </location>
</feature>
<comment type="subcellular location">
    <subcellularLocation>
        <location evidence="2 12 14">Cytoplasm</location>
    </subcellularLocation>
</comment>